<protein>
    <submittedName>
        <fullName evidence="1">Uncharacterized protein</fullName>
    </submittedName>
</protein>
<sequence>MNEHEHTPYTYVTVSLRPEATPHVGVSFHTADLKVRAGLLFDKPRPYLELCSHEAAVHLSTTGAGPVTHADLATARELFTAAARYLADCEQLHAEQPASPDAADTAA</sequence>
<evidence type="ECO:0000313" key="2">
    <source>
        <dbReference type="Proteomes" id="UP000249304"/>
    </source>
</evidence>
<proteinExistence type="predicted"/>
<dbReference type="AlphaFoldDB" id="A0A2W2E9U8"/>
<dbReference type="RefSeq" id="WP_111177623.1">
    <property type="nucleotide sequence ID" value="NZ_POUD01000021.1"/>
</dbReference>
<organism evidence="1 2">
    <name type="scientific">Nonomuraea aridisoli</name>
    <dbReference type="NCBI Taxonomy" id="2070368"/>
    <lineage>
        <taxon>Bacteria</taxon>
        <taxon>Bacillati</taxon>
        <taxon>Actinomycetota</taxon>
        <taxon>Actinomycetes</taxon>
        <taxon>Streptosporangiales</taxon>
        <taxon>Streptosporangiaceae</taxon>
        <taxon>Nonomuraea</taxon>
    </lineage>
</organism>
<evidence type="ECO:0000313" key="1">
    <source>
        <dbReference type="EMBL" id="PZG20922.1"/>
    </source>
</evidence>
<dbReference type="OrthoDB" id="3543800at2"/>
<name>A0A2W2E9U8_9ACTN</name>
<gene>
    <name evidence="1" type="ORF">C1J01_07945</name>
</gene>
<reference evidence="1 2" key="1">
    <citation type="submission" date="2018-01" db="EMBL/GenBank/DDBJ databases">
        <title>Draft genome sequence of Nonomuraea sp. KC333.</title>
        <authorList>
            <person name="Sahin N."/>
            <person name="Saygin H."/>
            <person name="Ay H."/>
        </authorList>
    </citation>
    <scope>NUCLEOTIDE SEQUENCE [LARGE SCALE GENOMIC DNA]</scope>
    <source>
        <strain evidence="1 2">KC333</strain>
    </source>
</reference>
<accession>A0A2W2E9U8</accession>
<comment type="caution">
    <text evidence="1">The sequence shown here is derived from an EMBL/GenBank/DDBJ whole genome shotgun (WGS) entry which is preliminary data.</text>
</comment>
<dbReference type="Proteomes" id="UP000249304">
    <property type="component" value="Unassembled WGS sequence"/>
</dbReference>
<dbReference type="EMBL" id="POUD01000021">
    <property type="protein sequence ID" value="PZG20922.1"/>
    <property type="molecule type" value="Genomic_DNA"/>
</dbReference>
<keyword evidence="2" id="KW-1185">Reference proteome</keyword>